<comment type="caution">
    <text evidence="1">The sequence shown here is derived from an EMBL/GenBank/DDBJ whole genome shotgun (WGS) entry which is preliminary data.</text>
</comment>
<sequence length="49" mass="6022">MFKNSSYLPQLLEVWKTQAFKREVYELFCHYSKKIWIIIKKLAEINNND</sequence>
<dbReference type="PATRIC" id="fig|992024.3.peg.480"/>
<protein>
    <submittedName>
        <fullName evidence="1">Uncharacterized protein</fullName>
    </submittedName>
</protein>
<name>I9QAH2_HELPX</name>
<dbReference type="Proteomes" id="UP000003358">
    <property type="component" value="Unassembled WGS sequence"/>
</dbReference>
<dbReference type="AlphaFoldDB" id="I9QAH2"/>
<evidence type="ECO:0000313" key="1">
    <source>
        <dbReference type="EMBL" id="EJB30179.1"/>
    </source>
</evidence>
<evidence type="ECO:0000313" key="2">
    <source>
        <dbReference type="Proteomes" id="UP000003358"/>
    </source>
</evidence>
<accession>I9QAH2</accession>
<dbReference type="EMBL" id="AKNS01000003">
    <property type="protein sequence ID" value="EJB30179.1"/>
    <property type="molecule type" value="Genomic_DNA"/>
</dbReference>
<organism evidence="1 2">
    <name type="scientific">Helicobacter pylori NQ4200</name>
    <dbReference type="NCBI Taxonomy" id="992024"/>
    <lineage>
        <taxon>Bacteria</taxon>
        <taxon>Pseudomonadati</taxon>
        <taxon>Campylobacterota</taxon>
        <taxon>Epsilonproteobacteria</taxon>
        <taxon>Campylobacterales</taxon>
        <taxon>Helicobacteraceae</taxon>
        <taxon>Helicobacter</taxon>
    </lineage>
</organism>
<proteinExistence type="predicted"/>
<gene>
    <name evidence="1" type="ORF">HPNQ4200_0500</name>
</gene>
<reference evidence="1 2" key="1">
    <citation type="journal article" date="2013" name="Pathog. Dis.">
        <title>Genome sequences of 65 Helicobacter pylori strains isolated from asymptomatic individuals and patients with gastric cancer, peptic ulcer disease, or gastritis.</title>
        <authorList>
            <person name="Blanchard T.G."/>
            <person name="Czinn S.J."/>
            <person name="Correa P."/>
            <person name="Nakazawa T."/>
            <person name="Keelan M."/>
            <person name="Morningstar L."/>
            <person name="Santana-Cruz I."/>
            <person name="Maroo A."/>
            <person name="McCracken C."/>
            <person name="Shefchek K."/>
            <person name="Daugherty S."/>
            <person name="Song Y."/>
            <person name="Fraser C.M."/>
            <person name="Fricke W.F."/>
        </authorList>
    </citation>
    <scope>NUCLEOTIDE SEQUENCE [LARGE SCALE GENOMIC DNA]</scope>
    <source>
        <strain evidence="1 2">NQ4200</strain>
    </source>
</reference>